<dbReference type="PANTHER" id="PTHR46534">
    <property type="entry name" value="IGGFC_BINDING DOMAIN-CONTAINING PROTEIN"/>
    <property type="match status" value="1"/>
</dbReference>
<proteinExistence type="predicted"/>
<dbReference type="EMBL" id="FOMX01000026">
    <property type="protein sequence ID" value="SFF02741.1"/>
    <property type="molecule type" value="Genomic_DNA"/>
</dbReference>
<name>A0A1I2FE13_9BACT</name>
<dbReference type="AlphaFoldDB" id="A0A1I2FE13"/>
<feature type="domain" description="IgGFc-binding protein N-terminal" evidence="2">
    <location>
        <begin position="304"/>
        <end position="617"/>
    </location>
</feature>
<reference evidence="4" key="1">
    <citation type="submission" date="2016-10" db="EMBL/GenBank/DDBJ databases">
        <authorList>
            <person name="Varghese N."/>
            <person name="Submissions S."/>
        </authorList>
    </citation>
    <scope>NUCLEOTIDE SEQUENCE [LARGE SCALE GENOMIC DNA]</scope>
    <source>
        <strain evidence="4">ATCC 25963</strain>
    </source>
</reference>
<evidence type="ECO:0000256" key="1">
    <source>
        <dbReference type="SAM" id="MobiDB-lite"/>
    </source>
</evidence>
<organism evidence="3 4">
    <name type="scientific">Nannocystis exedens</name>
    <dbReference type="NCBI Taxonomy" id="54"/>
    <lineage>
        <taxon>Bacteria</taxon>
        <taxon>Pseudomonadati</taxon>
        <taxon>Myxococcota</taxon>
        <taxon>Polyangia</taxon>
        <taxon>Nannocystales</taxon>
        <taxon>Nannocystaceae</taxon>
        <taxon>Nannocystis</taxon>
    </lineage>
</organism>
<feature type="region of interest" description="Disordered" evidence="1">
    <location>
        <begin position="53"/>
        <end position="106"/>
    </location>
</feature>
<dbReference type="Proteomes" id="UP000199400">
    <property type="component" value="Unassembled WGS sequence"/>
</dbReference>
<evidence type="ECO:0000259" key="2">
    <source>
        <dbReference type="Pfam" id="PF17517"/>
    </source>
</evidence>
<protein>
    <recommendedName>
        <fullName evidence="2">IgGFc-binding protein N-terminal domain-containing protein</fullName>
    </recommendedName>
</protein>
<accession>A0A1I2FE13</accession>
<dbReference type="PANTHER" id="PTHR46534:SF1">
    <property type="entry name" value="IGGFC-BINDING PROTEIN N-TERMINAL DOMAIN-CONTAINING PROTEIN"/>
    <property type="match status" value="1"/>
</dbReference>
<evidence type="ECO:0000313" key="3">
    <source>
        <dbReference type="EMBL" id="SFF02741.1"/>
    </source>
</evidence>
<dbReference type="STRING" id="54.SAMN02745121_06547"/>
<feature type="compositionally biased region" description="Low complexity" evidence="1">
    <location>
        <begin position="93"/>
        <end position="106"/>
    </location>
</feature>
<sequence>MSMRPFTSWNLLTATRRPEPFAVAGMRRLHSLEHSALILLACVPLGCGDSSGGETAAWTAPTSGVSSTDDPTVTAGSNTEGTASTSQGSMSEPTLGTTAATTPTTGMVDETFGTTDWGCWPSVCSDDFSEVLCDGEVVESCGEGTYCVDEVCTPLSACEAAELLKGSEGCNFWSVKTELLKDATGTCFAVFIANTGDQPVHIEVEYDGQALPVADFTRIPQGQGSGLSYAPYDAGAGLPVGEVAIVFLSRGPGDFPDCPAPAGIQQEVQVVGTGLGKAFRISTDQPVAAYQMLPYGGGSVAATSATLLLPTSVWDVNYMAVNAYKKSELVPDANPLFVVVADEDGTEITLDPKVEVVGGNGVQGGPAGVPLKYVLNRGQTIQFNQTTELTGSPLVANKRVGVFGGASCLNIPEDTTACDGAHQQIPPVKALGSAYAGVRYRNRTVDEESPPWRLVGTVANTQLTWTPAKPDGAPDTLARGEVAEFNSPGPFLVQSQDADHPFYLAAYMTGGGYYNGVGDPEWVNVVPSEQFLEKYVFFTDPTYSETHLVITRSKVDGAFADVNLQCAGALGGWQPLGADYEYTRIDLVTGNFQDVGNCSNGRHEISSENPFGVTVWGWGSFQSQGFNTAYVSYAYPAGARIKAINEVEVIPE</sequence>
<feature type="compositionally biased region" description="Polar residues" evidence="1">
    <location>
        <begin position="60"/>
        <end position="92"/>
    </location>
</feature>
<keyword evidence="4" id="KW-1185">Reference proteome</keyword>
<dbReference type="InterPro" id="IPR035234">
    <property type="entry name" value="IgGFc-bd_N"/>
</dbReference>
<evidence type="ECO:0000313" key="4">
    <source>
        <dbReference type="Proteomes" id="UP000199400"/>
    </source>
</evidence>
<gene>
    <name evidence="3" type="ORF">SAMN02745121_06547</name>
</gene>
<dbReference type="Pfam" id="PF17517">
    <property type="entry name" value="IgGFc_binding"/>
    <property type="match status" value="1"/>
</dbReference>